<evidence type="ECO:0000313" key="2">
    <source>
        <dbReference type="EMBL" id="KAF9577855.1"/>
    </source>
</evidence>
<evidence type="ECO:0000259" key="1">
    <source>
        <dbReference type="Pfam" id="PF19259"/>
    </source>
</evidence>
<keyword evidence="3" id="KW-1185">Reference proteome</keyword>
<accession>A0A9P6KAN7</accession>
<comment type="caution">
    <text evidence="2">The sequence shown here is derived from an EMBL/GenBank/DDBJ whole genome shotgun (WGS) entry which is preliminary data.</text>
</comment>
<dbReference type="OrthoDB" id="5600552at2759"/>
<feature type="domain" description="Ty3 transposon capsid-like protein" evidence="1">
    <location>
        <begin position="2"/>
        <end position="71"/>
    </location>
</feature>
<organism evidence="2 3">
    <name type="scientific">Lunasporangiospora selenospora</name>
    <dbReference type="NCBI Taxonomy" id="979761"/>
    <lineage>
        <taxon>Eukaryota</taxon>
        <taxon>Fungi</taxon>
        <taxon>Fungi incertae sedis</taxon>
        <taxon>Mucoromycota</taxon>
        <taxon>Mortierellomycotina</taxon>
        <taxon>Mortierellomycetes</taxon>
        <taxon>Mortierellales</taxon>
        <taxon>Mortierellaceae</taxon>
        <taxon>Lunasporangiospora</taxon>
    </lineage>
</organism>
<sequence length="83" mass="9425">IGSIHQGKMSVAAYSNEFRRYMRLIPKLDEDSALFSYMQGLDLVTSTQVRLKQSTNLDEAVFQATVMHSMRHRPLAYSGSTQI</sequence>
<reference evidence="2" key="1">
    <citation type="journal article" date="2020" name="Fungal Divers.">
        <title>Resolving the Mortierellaceae phylogeny through synthesis of multi-gene phylogenetics and phylogenomics.</title>
        <authorList>
            <person name="Vandepol N."/>
            <person name="Liber J."/>
            <person name="Desiro A."/>
            <person name="Na H."/>
            <person name="Kennedy M."/>
            <person name="Barry K."/>
            <person name="Grigoriev I.V."/>
            <person name="Miller A.N."/>
            <person name="O'Donnell K."/>
            <person name="Stajich J.E."/>
            <person name="Bonito G."/>
        </authorList>
    </citation>
    <scope>NUCLEOTIDE SEQUENCE</scope>
    <source>
        <strain evidence="2">KOD1015</strain>
    </source>
</reference>
<dbReference type="InterPro" id="IPR045358">
    <property type="entry name" value="Ty3_capsid"/>
</dbReference>
<protein>
    <recommendedName>
        <fullName evidence="1">Ty3 transposon capsid-like protein domain-containing protein</fullName>
    </recommendedName>
</protein>
<dbReference type="AlphaFoldDB" id="A0A9P6KAN7"/>
<dbReference type="Pfam" id="PF19259">
    <property type="entry name" value="Ty3_capsid"/>
    <property type="match status" value="1"/>
</dbReference>
<evidence type="ECO:0000313" key="3">
    <source>
        <dbReference type="Proteomes" id="UP000780801"/>
    </source>
</evidence>
<name>A0A9P6KAN7_9FUNG</name>
<gene>
    <name evidence="2" type="ORF">BGW38_006673</name>
</gene>
<dbReference type="EMBL" id="JAABOA010004292">
    <property type="protein sequence ID" value="KAF9577855.1"/>
    <property type="molecule type" value="Genomic_DNA"/>
</dbReference>
<feature type="non-terminal residue" evidence="2">
    <location>
        <position position="1"/>
    </location>
</feature>
<dbReference type="Proteomes" id="UP000780801">
    <property type="component" value="Unassembled WGS sequence"/>
</dbReference>
<proteinExistence type="predicted"/>